<comment type="caution">
    <text evidence="3">The sequence shown here is derived from an EMBL/GenBank/DDBJ whole genome shotgun (WGS) entry which is preliminary data.</text>
</comment>
<feature type="compositionally biased region" description="Pro residues" evidence="1">
    <location>
        <begin position="111"/>
        <end position="120"/>
    </location>
</feature>
<evidence type="ECO:0000256" key="1">
    <source>
        <dbReference type="SAM" id="MobiDB-lite"/>
    </source>
</evidence>
<feature type="region of interest" description="Disordered" evidence="1">
    <location>
        <begin position="100"/>
        <end position="145"/>
    </location>
</feature>
<accession>A0AAE1LYH6</accession>
<evidence type="ECO:0000256" key="2">
    <source>
        <dbReference type="SAM" id="SignalP"/>
    </source>
</evidence>
<dbReference type="EMBL" id="JAWRVG010000034">
    <property type="protein sequence ID" value="KAK4067390.1"/>
    <property type="molecule type" value="Genomic_DNA"/>
</dbReference>
<keyword evidence="2" id="KW-0732">Signal</keyword>
<feature type="compositionally biased region" description="Low complexity" evidence="1">
    <location>
        <begin position="100"/>
        <end position="110"/>
    </location>
</feature>
<keyword evidence="4" id="KW-1185">Reference proteome</keyword>
<dbReference type="Proteomes" id="UP001273209">
    <property type="component" value="Unassembled WGS sequence"/>
</dbReference>
<proteinExistence type="predicted"/>
<name>A0AAE1LYH6_9HYPO</name>
<reference evidence="3" key="1">
    <citation type="submission" date="2023-11" db="EMBL/GenBank/DDBJ databases">
        <title>The genome sequences of three competitors of mushroom-forming fungi.</title>
        <authorList>
            <person name="Beijen E."/>
            <person name="Ohm R.A."/>
        </authorList>
    </citation>
    <scope>NUCLEOTIDE SEQUENCE</scope>
    <source>
        <strain evidence="3">CBS 100526</strain>
    </source>
</reference>
<evidence type="ECO:0000313" key="3">
    <source>
        <dbReference type="EMBL" id="KAK4067390.1"/>
    </source>
</evidence>
<feature type="chain" id="PRO_5042059030" evidence="2">
    <location>
        <begin position="27"/>
        <end position="145"/>
    </location>
</feature>
<dbReference type="AlphaFoldDB" id="A0AAE1LYH6"/>
<protein>
    <submittedName>
        <fullName evidence="3">Uncharacterized protein</fullName>
    </submittedName>
</protein>
<organism evidence="3 4">
    <name type="scientific">Trichoderma aggressivum f. europaeum</name>
    <dbReference type="NCBI Taxonomy" id="173218"/>
    <lineage>
        <taxon>Eukaryota</taxon>
        <taxon>Fungi</taxon>
        <taxon>Dikarya</taxon>
        <taxon>Ascomycota</taxon>
        <taxon>Pezizomycotina</taxon>
        <taxon>Sordariomycetes</taxon>
        <taxon>Hypocreomycetidae</taxon>
        <taxon>Hypocreales</taxon>
        <taxon>Hypocreaceae</taxon>
        <taxon>Trichoderma</taxon>
    </lineage>
</organism>
<dbReference type="RefSeq" id="XP_062753395.1">
    <property type="nucleotide sequence ID" value="XM_062902320.1"/>
</dbReference>
<sequence>MAEAKVNWQPNRIFSVIAWQIHLTAALFQIPTLPNFEQNSFTKQHHSAQQTATANVNKSGITATNLFQKQTQVEPRCQTDNKFASASGYAQEAAAAAAAAAAAIAPTSATAPPPPPPPAPAAATPPAATNRNPSDSTEEPRTSWR</sequence>
<dbReference type="GeneID" id="87922225"/>
<feature type="signal peptide" evidence="2">
    <location>
        <begin position="1"/>
        <end position="26"/>
    </location>
</feature>
<evidence type="ECO:0000313" key="4">
    <source>
        <dbReference type="Proteomes" id="UP001273209"/>
    </source>
</evidence>
<gene>
    <name evidence="3" type="ORF">Triagg1_7570</name>
</gene>